<evidence type="ECO:0000259" key="3">
    <source>
        <dbReference type="SMART" id="SM00198"/>
    </source>
</evidence>
<sequence>MTRFAVVASVALAASYAAAAPAHAVPHERQNYQISNWNWNGQLPDWFTVRSGVQIPSCTRTHTRHHTKWYYTRTRTVTYPTATASSVGAPAPTSVETTAAPEPTSEAPAPSSSVVPETSEAPAETTTQAAPTTAAPTTTVAPTTTSAATKASEGSSGNAEIDAYLKGHNDIRAQHGANALTWADDLAAAAAKWAENCVWEHSQGKVGSFGENLAAGTGLGAAAAVKMWTDEASEYDPANPQYSHFTQVVWKATTEVGCAVRSCNNLLSGYSGAVNFHVCEYRKPGNVIGQFAENVQA</sequence>
<proteinExistence type="predicted"/>
<dbReference type="InterPro" id="IPR035940">
    <property type="entry name" value="CAP_sf"/>
</dbReference>
<reference evidence="4" key="1">
    <citation type="submission" date="2021-01" db="EMBL/GenBank/DDBJ databases">
        <authorList>
            <person name="Kaushik A."/>
        </authorList>
    </citation>
    <scope>NUCLEOTIDE SEQUENCE</scope>
    <source>
        <strain evidence="4">AG6-10EEA</strain>
    </source>
</reference>
<organism evidence="4 5">
    <name type="scientific">Rhizoctonia solani</name>
    <dbReference type="NCBI Taxonomy" id="456999"/>
    <lineage>
        <taxon>Eukaryota</taxon>
        <taxon>Fungi</taxon>
        <taxon>Dikarya</taxon>
        <taxon>Basidiomycota</taxon>
        <taxon>Agaricomycotina</taxon>
        <taxon>Agaricomycetes</taxon>
        <taxon>Cantharellales</taxon>
        <taxon>Ceratobasidiaceae</taxon>
        <taxon>Rhizoctonia</taxon>
    </lineage>
</organism>
<dbReference type="Pfam" id="PF00188">
    <property type="entry name" value="CAP"/>
    <property type="match status" value="1"/>
</dbReference>
<evidence type="ECO:0000256" key="2">
    <source>
        <dbReference type="SAM" id="SignalP"/>
    </source>
</evidence>
<dbReference type="InterPro" id="IPR001283">
    <property type="entry name" value="CRISP-related"/>
</dbReference>
<name>A0A8H3CBC0_9AGAM</name>
<evidence type="ECO:0000313" key="4">
    <source>
        <dbReference type="EMBL" id="CAE6477920.1"/>
    </source>
</evidence>
<feature type="compositionally biased region" description="Low complexity" evidence="1">
    <location>
        <begin position="95"/>
        <end position="156"/>
    </location>
</feature>
<dbReference type="EMBL" id="CAJMXA010002216">
    <property type="protein sequence ID" value="CAE6477920.1"/>
    <property type="molecule type" value="Genomic_DNA"/>
</dbReference>
<evidence type="ECO:0000313" key="5">
    <source>
        <dbReference type="Proteomes" id="UP000663853"/>
    </source>
</evidence>
<feature type="region of interest" description="Disordered" evidence="1">
    <location>
        <begin position="83"/>
        <end position="157"/>
    </location>
</feature>
<dbReference type="InterPro" id="IPR014044">
    <property type="entry name" value="CAP_dom"/>
</dbReference>
<protein>
    <recommendedName>
        <fullName evidence="3">SCP domain-containing protein</fullName>
    </recommendedName>
</protein>
<dbReference type="SMART" id="SM00198">
    <property type="entry name" value="SCP"/>
    <property type="match status" value="1"/>
</dbReference>
<feature type="chain" id="PRO_5034933503" description="SCP domain-containing protein" evidence="2">
    <location>
        <begin position="25"/>
        <end position="297"/>
    </location>
</feature>
<dbReference type="PRINTS" id="PR00837">
    <property type="entry name" value="V5TPXLIKE"/>
</dbReference>
<dbReference type="AlphaFoldDB" id="A0A8H3CBC0"/>
<accession>A0A8H3CBC0</accession>
<gene>
    <name evidence="4" type="ORF">RDB_LOCUS83803</name>
</gene>
<dbReference type="Proteomes" id="UP000663853">
    <property type="component" value="Unassembled WGS sequence"/>
</dbReference>
<feature type="domain" description="SCP" evidence="3">
    <location>
        <begin position="159"/>
        <end position="289"/>
    </location>
</feature>
<dbReference type="PANTHER" id="PTHR10334">
    <property type="entry name" value="CYSTEINE-RICH SECRETORY PROTEIN-RELATED"/>
    <property type="match status" value="1"/>
</dbReference>
<keyword evidence="2" id="KW-0732">Signal</keyword>
<evidence type="ECO:0000256" key="1">
    <source>
        <dbReference type="SAM" id="MobiDB-lite"/>
    </source>
</evidence>
<comment type="caution">
    <text evidence="4">The sequence shown here is derived from an EMBL/GenBank/DDBJ whole genome shotgun (WGS) entry which is preliminary data.</text>
</comment>
<dbReference type="Gene3D" id="3.40.33.10">
    <property type="entry name" value="CAP"/>
    <property type="match status" value="1"/>
</dbReference>
<feature type="signal peptide" evidence="2">
    <location>
        <begin position="1"/>
        <end position="24"/>
    </location>
</feature>
<dbReference type="SUPFAM" id="SSF55797">
    <property type="entry name" value="PR-1-like"/>
    <property type="match status" value="1"/>
</dbReference>